<sequence>MRPHTSTPRPPGSPTPNSGTIKRQRKAAAAAALGDVTNLLLPETPTPIKPRRIELRPSSPPPTHPLSPRPTPAPPPHLSLPRPSLRPPPEGARVVRRGGGGQTAVEREADSLGRRERSSRGEAVVRRGGGGQTVGGGRWDAEIVGNGREPDNGRKILAEALLALIIGI</sequence>
<feature type="compositionally biased region" description="Gly residues" evidence="1">
    <location>
        <begin position="127"/>
        <end position="138"/>
    </location>
</feature>
<feature type="region of interest" description="Disordered" evidence="1">
    <location>
        <begin position="1"/>
        <end position="141"/>
    </location>
</feature>
<proteinExistence type="predicted"/>
<reference evidence="2" key="2">
    <citation type="submission" date="2015-07" db="EMBL/GenBank/DDBJ databases">
        <authorList>
            <person name="Noorani M."/>
        </authorList>
    </citation>
    <scope>NUCLEOTIDE SEQUENCE</scope>
    <source>
        <strain evidence="2">Yugu1</strain>
    </source>
</reference>
<organism evidence="2">
    <name type="scientific">Setaria italica</name>
    <name type="common">Foxtail millet</name>
    <name type="synonym">Panicum italicum</name>
    <dbReference type="NCBI Taxonomy" id="4555"/>
    <lineage>
        <taxon>Eukaryota</taxon>
        <taxon>Viridiplantae</taxon>
        <taxon>Streptophyta</taxon>
        <taxon>Embryophyta</taxon>
        <taxon>Tracheophyta</taxon>
        <taxon>Spermatophyta</taxon>
        <taxon>Magnoliopsida</taxon>
        <taxon>Liliopsida</taxon>
        <taxon>Poales</taxon>
        <taxon>Poaceae</taxon>
        <taxon>PACMAD clade</taxon>
        <taxon>Panicoideae</taxon>
        <taxon>Panicodae</taxon>
        <taxon>Paniceae</taxon>
        <taxon>Cenchrinae</taxon>
        <taxon>Setaria</taxon>
    </lineage>
</organism>
<feature type="compositionally biased region" description="Pro residues" evidence="1">
    <location>
        <begin position="58"/>
        <end position="90"/>
    </location>
</feature>
<dbReference type="AlphaFoldDB" id="A0A368PI78"/>
<feature type="compositionally biased region" description="Basic and acidic residues" evidence="1">
    <location>
        <begin position="105"/>
        <end position="125"/>
    </location>
</feature>
<reference evidence="2" key="1">
    <citation type="journal article" date="2012" name="Nat. Biotechnol.">
        <title>Reference genome sequence of the model plant Setaria.</title>
        <authorList>
            <person name="Bennetzen J.L."/>
            <person name="Schmutz J."/>
            <person name="Wang H."/>
            <person name="Percifield R."/>
            <person name="Hawkins J."/>
            <person name="Pontaroli A.C."/>
            <person name="Estep M."/>
            <person name="Feng L."/>
            <person name="Vaughn J.N."/>
            <person name="Grimwood J."/>
            <person name="Jenkins J."/>
            <person name="Barry K."/>
            <person name="Lindquist E."/>
            <person name="Hellsten U."/>
            <person name="Deshpande S."/>
            <person name="Wang X."/>
            <person name="Wu X."/>
            <person name="Mitros T."/>
            <person name="Triplett J."/>
            <person name="Yang X."/>
            <person name="Ye C.Y."/>
            <person name="Mauro-Herrera M."/>
            <person name="Wang L."/>
            <person name="Li P."/>
            <person name="Sharma M."/>
            <person name="Sharma R."/>
            <person name="Ronald P.C."/>
            <person name="Panaud O."/>
            <person name="Kellogg E.A."/>
            <person name="Brutnell T.P."/>
            <person name="Doust A.N."/>
            <person name="Tuskan G.A."/>
            <person name="Rokhsar D."/>
            <person name="Devos K.M."/>
        </authorList>
    </citation>
    <scope>NUCLEOTIDE SEQUENCE [LARGE SCALE GENOMIC DNA]</scope>
    <source>
        <strain evidence="2">Yugu1</strain>
    </source>
</reference>
<protein>
    <submittedName>
        <fullName evidence="2">Uncharacterized protein</fullName>
    </submittedName>
</protein>
<evidence type="ECO:0000313" key="2">
    <source>
        <dbReference type="EMBL" id="RCV05128.1"/>
    </source>
</evidence>
<gene>
    <name evidence="2" type="ORF">SETIT_1G057800v2</name>
</gene>
<evidence type="ECO:0000256" key="1">
    <source>
        <dbReference type="SAM" id="MobiDB-lite"/>
    </source>
</evidence>
<name>A0A368PI78_SETIT</name>
<dbReference type="EMBL" id="CM003528">
    <property type="protein sequence ID" value="RCV05128.1"/>
    <property type="molecule type" value="Genomic_DNA"/>
</dbReference>
<accession>A0A368PI78</accession>